<gene>
    <name evidence="1" type="ORF">ECBP2_0097</name>
</gene>
<dbReference type="KEGG" id="vg:13828239"/>
<dbReference type="GeneID" id="13828239"/>
<dbReference type="Proteomes" id="UP000007331">
    <property type="component" value="Segment"/>
</dbReference>
<reference evidence="1 2" key="1">
    <citation type="journal article" date="2012" name="J. Virol.">
        <title>Complete Genome Sequence of the Bacteriophages ECBP1 and ECBP2 Isolated from Two Different Escherichia coli Strains.</title>
        <authorList>
            <person name="Nho S.W."/>
            <person name="Ha M.A."/>
            <person name="Kim K.S."/>
            <person name="Kim T.H."/>
            <person name="Jang H.B."/>
            <person name="Cha I.S."/>
            <person name="Park S.B."/>
            <person name="Kim Y.K."/>
            <person name="Jung T.S."/>
        </authorList>
    </citation>
    <scope>NUCLEOTIDE SEQUENCE [LARGE SCALE GENOMIC DNA]</scope>
</reference>
<name>J9SNF2_9CAUD</name>
<dbReference type="RefSeq" id="YP_006908948.1">
    <property type="nucleotide sequence ID" value="NC_018859.1"/>
</dbReference>
<evidence type="ECO:0000313" key="2">
    <source>
        <dbReference type="Proteomes" id="UP000007331"/>
    </source>
</evidence>
<sequence>MPVTVWKTKRHLKSIQMERKNELRVTYENLVYSVRYHRRLVRIVKPSAFGTDHWYKVTNAYRDAVNVLEEFVNSHK</sequence>
<accession>J9SNF2</accession>
<dbReference type="EMBL" id="JX415536">
    <property type="protein sequence ID" value="AFR52130.1"/>
    <property type="molecule type" value="Genomic_DNA"/>
</dbReference>
<proteinExistence type="predicted"/>
<protein>
    <submittedName>
        <fullName evidence="1">Uncharacterized protein</fullName>
    </submittedName>
</protein>
<evidence type="ECO:0000313" key="1">
    <source>
        <dbReference type="EMBL" id="AFR52130.1"/>
    </source>
</evidence>
<organism evidence="1 2">
    <name type="scientific">Escherichia phage ECBP2</name>
    <dbReference type="NCBI Taxonomy" id="1604355"/>
    <lineage>
        <taxon>Viruses</taxon>
        <taxon>Duplodnaviria</taxon>
        <taxon>Heunggongvirae</taxon>
        <taxon>Uroviricota</taxon>
        <taxon>Caudoviricetes</taxon>
        <taxon>Mktvariviridae</taxon>
        <taxon>Gordonclarkvirinae</taxon>
        <taxon>Suseptimavirus</taxon>
        <taxon>Suseptimavirus ECBP2</taxon>
    </lineage>
</organism>
<keyword evidence="2" id="KW-1185">Reference proteome</keyword>